<dbReference type="EMBL" id="MZ311577">
    <property type="protein sequence ID" value="UBZ25511.1"/>
    <property type="molecule type" value="Genomic_DNA"/>
</dbReference>
<evidence type="ECO:0000313" key="1">
    <source>
        <dbReference type="EMBL" id="UBZ25511.1"/>
    </source>
</evidence>
<sequence length="51" mass="5764">MPLQHILLSVVVDFNQVPATSTKPVIDSHPLQRNHYQLKLIAAHFNETTIS</sequence>
<protein>
    <submittedName>
        <fullName evidence="1">Uncharacterized protein</fullName>
    </submittedName>
</protein>
<name>A0AAE8Y0N8_9VIRU</name>
<gene>
    <name evidence="1" type="ORF">CcNV_027</name>
</gene>
<organism evidence="1 2">
    <name type="scientific">Crangon crangon nudivirus</name>
    <dbReference type="NCBI Taxonomy" id="2880838"/>
    <lineage>
        <taxon>Viruses</taxon>
        <taxon>Viruses incertae sedis</taxon>
        <taxon>Naldaviricetes</taxon>
        <taxon>Lefavirales</taxon>
        <taxon>Nudiviridae</taxon>
        <taxon>Gammanudivirus</taxon>
        <taxon>Gammanudivirus cracrangonis</taxon>
    </lineage>
</organism>
<reference evidence="1" key="1">
    <citation type="journal article" date="2021" name="Viruses">
        <title>Identification and Full Characterisation of Two Novel Crustacean Infecting Members of the Family Nudiviridae Provides Support for Two Subfamilies.</title>
        <authorList>
            <person name="Bateman K.S."/>
            <person name="Kerr R."/>
            <person name="Stentiford G.D."/>
            <person name="Bean T.P."/>
            <person name="Hooper C."/>
            <person name="Van Eynde B."/>
            <person name="Delbare D."/>
            <person name="Bojko J."/>
            <person name="Christiaens O."/>
            <person name="Taning C.N.T."/>
            <person name="Smagghe G."/>
            <person name="van Oers M.M."/>
            <person name="van Aerle R."/>
        </authorList>
    </citation>
    <scope>NUCLEOTIDE SEQUENCE</scope>
    <source>
        <strain evidence="1">AN1</strain>
    </source>
</reference>
<dbReference type="Proteomes" id="UP000831195">
    <property type="component" value="Segment"/>
</dbReference>
<keyword evidence="2" id="KW-1185">Reference proteome</keyword>
<accession>A0AAE8Y0N8</accession>
<evidence type="ECO:0000313" key="2">
    <source>
        <dbReference type="Proteomes" id="UP000831195"/>
    </source>
</evidence>
<proteinExistence type="predicted"/>